<accession>A0A1V1P1B7</accession>
<protein>
    <submittedName>
        <fullName evidence="1">Uncharacterized protein</fullName>
    </submittedName>
</protein>
<evidence type="ECO:0000313" key="1">
    <source>
        <dbReference type="EMBL" id="ETR68669.1"/>
    </source>
</evidence>
<gene>
    <name evidence="1" type="ORF">OMM_10287</name>
</gene>
<dbReference type="AlphaFoldDB" id="A0A1V1P1B7"/>
<proteinExistence type="predicted"/>
<organism evidence="1 2">
    <name type="scientific">Candidatus Magnetoglobus multicellularis str. Araruama</name>
    <dbReference type="NCBI Taxonomy" id="890399"/>
    <lineage>
        <taxon>Bacteria</taxon>
        <taxon>Pseudomonadati</taxon>
        <taxon>Thermodesulfobacteriota</taxon>
        <taxon>Desulfobacteria</taxon>
        <taxon>Desulfobacterales</taxon>
        <taxon>Desulfobacteraceae</taxon>
        <taxon>Candidatus Magnetoglobus</taxon>
    </lineage>
</organism>
<dbReference type="EMBL" id="ATBP01000867">
    <property type="protein sequence ID" value="ETR68669.1"/>
    <property type="molecule type" value="Genomic_DNA"/>
</dbReference>
<comment type="caution">
    <text evidence="1">The sequence shown here is derived from an EMBL/GenBank/DDBJ whole genome shotgun (WGS) entry which is preliminary data.</text>
</comment>
<name>A0A1V1P1B7_9BACT</name>
<dbReference type="Proteomes" id="UP000189670">
    <property type="component" value="Unassembled WGS sequence"/>
</dbReference>
<reference evidence="2" key="1">
    <citation type="submission" date="2012-11" db="EMBL/GenBank/DDBJ databases">
        <authorList>
            <person name="Lucero-Rivera Y.E."/>
            <person name="Tovar-Ramirez D."/>
        </authorList>
    </citation>
    <scope>NUCLEOTIDE SEQUENCE [LARGE SCALE GENOMIC DNA]</scope>
    <source>
        <strain evidence="2">Araruama</strain>
    </source>
</reference>
<evidence type="ECO:0000313" key="2">
    <source>
        <dbReference type="Proteomes" id="UP000189670"/>
    </source>
</evidence>
<sequence>MKKASIIYEEKRILAAKFNHPQSDDYLHYESTIRIKDSGKTPVEMILKFDGTYPYSAPMPPEEHKIKAPAILDLFSKVDRWFKKHGYVIQ</sequence>